<dbReference type="GO" id="GO:0016747">
    <property type="term" value="F:acyltransferase activity, transferring groups other than amino-acyl groups"/>
    <property type="evidence" value="ECO:0007669"/>
    <property type="project" value="UniProtKB-ARBA"/>
</dbReference>
<dbReference type="PATRIC" id="fig|1348663.4.peg.6482"/>
<dbReference type="HOGENOM" id="CLU_899489_0_0_11"/>
<keyword evidence="2" id="KW-1185">Reference proteome</keyword>
<dbReference type="Proteomes" id="UP000027178">
    <property type="component" value="Unassembled WGS sequence"/>
</dbReference>
<dbReference type="eggNOG" id="COG0332">
    <property type="taxonomic scope" value="Bacteria"/>
</dbReference>
<organism evidence="1 2">
    <name type="scientific">Kitasatospora cheerisanensis KCTC 2395</name>
    <dbReference type="NCBI Taxonomy" id="1348663"/>
    <lineage>
        <taxon>Bacteria</taxon>
        <taxon>Bacillati</taxon>
        <taxon>Actinomycetota</taxon>
        <taxon>Actinomycetes</taxon>
        <taxon>Kitasatosporales</taxon>
        <taxon>Streptomycetaceae</taxon>
        <taxon>Kitasatospora</taxon>
    </lineage>
</organism>
<proteinExistence type="predicted"/>
<gene>
    <name evidence="1" type="ORF">KCH_67000</name>
</gene>
<dbReference type="EMBL" id="JNBY01000141">
    <property type="protein sequence ID" value="KDN81462.1"/>
    <property type="molecule type" value="Genomic_DNA"/>
</dbReference>
<evidence type="ECO:0000313" key="1">
    <source>
        <dbReference type="EMBL" id="KDN81462.1"/>
    </source>
</evidence>
<name>A0A066YJW1_9ACTN</name>
<dbReference type="SUPFAM" id="SSF53901">
    <property type="entry name" value="Thiolase-like"/>
    <property type="match status" value="1"/>
</dbReference>
<evidence type="ECO:0008006" key="3">
    <source>
        <dbReference type="Google" id="ProtNLM"/>
    </source>
</evidence>
<accession>A0A066YJW1</accession>
<dbReference type="OrthoDB" id="3368027at2"/>
<comment type="caution">
    <text evidence="1">The sequence shown here is derived from an EMBL/GenBank/DDBJ whole genome shotgun (WGS) entry which is preliminary data.</text>
</comment>
<dbReference type="RefSeq" id="WP_051653659.1">
    <property type="nucleotide sequence ID" value="NZ_KK853997.1"/>
</dbReference>
<evidence type="ECO:0000313" key="2">
    <source>
        <dbReference type="Proteomes" id="UP000027178"/>
    </source>
</evidence>
<sequence length="291" mass="30385">MRVRGPLPATTLPRTASPLRLTAAHALDLAGNSPLAADPDLRTFTADLVRRYGLPLDEDALTGARGQSYTALGELVVRQLVDPGRPVDLLVLVYASPDVRPGQAVATQLSGVCPGEPLSFAVCDEGVAGTFSALAVADAYARTGGARRALLIVVEQAHLHHRPHRAARLPDRHSAAALLWETESGGRPLQLLRSANDVRSGHVMGALHELCAELPAGALLVLGPGLVEEAAPGGVESRRARTGSPYTGGWAALGEALADPGLAGRPLALADREPETGRLDLACWAPQEPPE</sequence>
<dbReference type="Gene3D" id="3.40.47.10">
    <property type="match status" value="1"/>
</dbReference>
<dbReference type="InterPro" id="IPR016039">
    <property type="entry name" value="Thiolase-like"/>
</dbReference>
<dbReference type="AlphaFoldDB" id="A0A066YJW1"/>
<reference evidence="1 2" key="1">
    <citation type="submission" date="2014-05" db="EMBL/GenBank/DDBJ databases">
        <title>Draft Genome Sequence of Kitasatospora cheerisanensis KCTC 2395.</title>
        <authorList>
            <person name="Nam D.H."/>
        </authorList>
    </citation>
    <scope>NUCLEOTIDE SEQUENCE [LARGE SCALE GENOMIC DNA]</scope>
    <source>
        <strain evidence="1 2">KCTC 2395</strain>
    </source>
</reference>
<protein>
    <recommendedName>
        <fullName evidence="3">2-hydroxy-acid oxidase</fullName>
    </recommendedName>
</protein>